<sequence length="415" mass="47356">MNRTGKTLLFVLIFLLFWVTLTPFMDLRDPSVLLAQEQGNALQQLVSLSLFFISALYLLANWQIALKMLSPLLIILLFWQFITVFTSDYSGISFRRYVYSITVIVTAMAWVILPENQQHFQRMLKYLSLFILGLSYFGVIFMPEVSIHNEAEVLELINAGSWRGHFSHKNIAGPAMIVLIIYNLYLLRRDDYLIPALNIVLATIFLIFSNNKTSIGLIVIALLVAEIIRFVRLLPLQYLAAIIPVGLMLLLTVGTVVSLPVQDFVTGLISDPTFTGRTEIWKFALEQLRAHPWVGFGFDTFWNMSHLINGGYEIETWASRAGHAHNGYINLMMTTGLIGITLFIVWMLFCPLLDYHRSQKSGNDPALAVMYLRIWVFMMLYASLESPFFAPRGQVWFSLLAAVFALRLHARVKAR</sequence>
<feature type="transmembrane region" description="Helical" evidence="5">
    <location>
        <begin position="238"/>
        <end position="261"/>
    </location>
</feature>
<comment type="caution">
    <text evidence="7">The sequence shown here is derived from an EMBL/GenBank/DDBJ whole genome shotgun (WGS) entry which is preliminary data.</text>
</comment>
<reference evidence="7 8" key="1">
    <citation type="submission" date="2020-08" db="EMBL/GenBank/DDBJ databases">
        <title>Genomic Encyclopedia of Type Strains, Phase IV (KMG-IV): sequencing the most valuable type-strain genomes for metagenomic binning, comparative biology and taxonomic classification.</title>
        <authorList>
            <person name="Goeker M."/>
        </authorList>
    </citation>
    <scope>NUCLEOTIDE SEQUENCE [LARGE SCALE GENOMIC DNA]</scope>
    <source>
        <strain evidence="7 8">DSM 25620</strain>
    </source>
</reference>
<dbReference type="AlphaFoldDB" id="A0A7W8AJ66"/>
<gene>
    <name evidence="7" type="ORF">HNQ68_001897</name>
</gene>
<feature type="transmembrane region" description="Helical" evidence="5">
    <location>
        <begin position="328"/>
        <end position="353"/>
    </location>
</feature>
<accession>A0A7W8AJ66</accession>
<dbReference type="Pfam" id="PF04932">
    <property type="entry name" value="Wzy_C"/>
    <property type="match status" value="1"/>
</dbReference>
<dbReference type="InterPro" id="IPR007016">
    <property type="entry name" value="O-antigen_ligase-rel_domated"/>
</dbReference>
<organism evidence="7 8">
    <name type="scientific">Pseudochrobactrum saccharolyticum</name>
    <dbReference type="NCBI Taxonomy" id="354352"/>
    <lineage>
        <taxon>Bacteria</taxon>
        <taxon>Pseudomonadati</taxon>
        <taxon>Pseudomonadota</taxon>
        <taxon>Alphaproteobacteria</taxon>
        <taxon>Hyphomicrobiales</taxon>
        <taxon>Brucellaceae</taxon>
        <taxon>Pseudochrobactrum</taxon>
    </lineage>
</organism>
<evidence type="ECO:0000256" key="4">
    <source>
        <dbReference type="ARBA" id="ARBA00023136"/>
    </source>
</evidence>
<dbReference type="InterPro" id="IPR051533">
    <property type="entry name" value="WaaL-like"/>
</dbReference>
<dbReference type="EMBL" id="JACHIL010000003">
    <property type="protein sequence ID" value="MBB5091356.1"/>
    <property type="molecule type" value="Genomic_DNA"/>
</dbReference>
<comment type="subcellular location">
    <subcellularLocation>
        <location evidence="1">Membrane</location>
        <topology evidence="1">Multi-pass membrane protein</topology>
    </subcellularLocation>
</comment>
<proteinExistence type="predicted"/>
<feature type="transmembrane region" description="Helical" evidence="5">
    <location>
        <begin position="166"/>
        <end position="185"/>
    </location>
</feature>
<feature type="transmembrane region" description="Helical" evidence="5">
    <location>
        <begin position="126"/>
        <end position="146"/>
    </location>
</feature>
<protein>
    <submittedName>
        <fullName evidence="7">O-antigen ligase</fullName>
    </submittedName>
</protein>
<feature type="domain" description="O-antigen ligase-related" evidence="6">
    <location>
        <begin position="198"/>
        <end position="344"/>
    </location>
</feature>
<feature type="transmembrane region" description="Helical" evidence="5">
    <location>
        <begin position="394"/>
        <end position="410"/>
    </location>
</feature>
<evidence type="ECO:0000313" key="7">
    <source>
        <dbReference type="EMBL" id="MBB5091356.1"/>
    </source>
</evidence>
<evidence type="ECO:0000313" key="8">
    <source>
        <dbReference type="Proteomes" id="UP000531231"/>
    </source>
</evidence>
<keyword evidence="7" id="KW-0436">Ligase</keyword>
<dbReference type="Proteomes" id="UP000531231">
    <property type="component" value="Unassembled WGS sequence"/>
</dbReference>
<keyword evidence="3 5" id="KW-1133">Transmembrane helix</keyword>
<dbReference type="PANTHER" id="PTHR37422">
    <property type="entry name" value="TEICHURONIC ACID BIOSYNTHESIS PROTEIN TUAE"/>
    <property type="match status" value="1"/>
</dbReference>
<evidence type="ECO:0000256" key="3">
    <source>
        <dbReference type="ARBA" id="ARBA00022989"/>
    </source>
</evidence>
<feature type="transmembrane region" description="Helical" evidence="5">
    <location>
        <begin position="45"/>
        <end position="62"/>
    </location>
</feature>
<evidence type="ECO:0000256" key="5">
    <source>
        <dbReference type="SAM" id="Phobius"/>
    </source>
</evidence>
<keyword evidence="8" id="KW-1185">Reference proteome</keyword>
<dbReference type="GO" id="GO:0016874">
    <property type="term" value="F:ligase activity"/>
    <property type="evidence" value="ECO:0007669"/>
    <property type="project" value="UniProtKB-KW"/>
</dbReference>
<keyword evidence="4 5" id="KW-0472">Membrane</keyword>
<dbReference type="RefSeq" id="WP_151159447.1">
    <property type="nucleotide sequence ID" value="NZ_JACHIL010000003.1"/>
</dbReference>
<keyword evidence="2 5" id="KW-0812">Transmembrane</keyword>
<feature type="transmembrane region" description="Helical" evidence="5">
    <location>
        <begin position="69"/>
        <end position="85"/>
    </location>
</feature>
<feature type="transmembrane region" description="Helical" evidence="5">
    <location>
        <begin position="365"/>
        <end position="382"/>
    </location>
</feature>
<feature type="transmembrane region" description="Helical" evidence="5">
    <location>
        <begin position="97"/>
        <end position="114"/>
    </location>
</feature>
<feature type="transmembrane region" description="Helical" evidence="5">
    <location>
        <begin position="214"/>
        <end position="231"/>
    </location>
</feature>
<feature type="transmembrane region" description="Helical" evidence="5">
    <location>
        <begin position="192"/>
        <end position="208"/>
    </location>
</feature>
<evidence type="ECO:0000259" key="6">
    <source>
        <dbReference type="Pfam" id="PF04932"/>
    </source>
</evidence>
<evidence type="ECO:0000256" key="1">
    <source>
        <dbReference type="ARBA" id="ARBA00004141"/>
    </source>
</evidence>
<dbReference type="PANTHER" id="PTHR37422:SF21">
    <property type="entry name" value="EXOQ-LIKE PROTEIN"/>
    <property type="match status" value="1"/>
</dbReference>
<evidence type="ECO:0000256" key="2">
    <source>
        <dbReference type="ARBA" id="ARBA00022692"/>
    </source>
</evidence>
<name>A0A7W8AJ66_9HYPH</name>
<dbReference type="GO" id="GO:0016020">
    <property type="term" value="C:membrane"/>
    <property type="evidence" value="ECO:0007669"/>
    <property type="project" value="UniProtKB-SubCell"/>
</dbReference>